<keyword evidence="4 6" id="KW-0378">Hydrolase</keyword>
<dbReference type="GO" id="GO:0005737">
    <property type="term" value="C:cytoplasm"/>
    <property type="evidence" value="ECO:0007669"/>
    <property type="project" value="TreeGrafter"/>
</dbReference>
<dbReference type="CDD" id="cd18886">
    <property type="entry name" value="NUDIX_MutT_Nudt1"/>
    <property type="match status" value="1"/>
</dbReference>
<keyword evidence="5" id="KW-0460">Magnesium</keyword>
<dbReference type="OrthoDB" id="9804563at2"/>
<dbReference type="SUPFAM" id="SSF55811">
    <property type="entry name" value="Nudix"/>
    <property type="match status" value="1"/>
</dbReference>
<dbReference type="PRINTS" id="PR00502">
    <property type="entry name" value="NUDIXFAMILY"/>
</dbReference>
<keyword evidence="3" id="KW-0479">Metal-binding</keyword>
<dbReference type="InterPro" id="IPR000086">
    <property type="entry name" value="NUDIX_hydrolase_dom"/>
</dbReference>
<dbReference type="InterPro" id="IPR020476">
    <property type="entry name" value="Nudix_hydrolase"/>
</dbReference>
<sequence>MLKYTICFIRQGDRVLMLNRNEAPLRGTWNGVGGKLEPGETPHEGIVREIVEETGLMMPPNAVRFTGIVTWELEGRENGGMYVYIAELKDHIEFHTPVEMNEGLLAWKPVEWVVKADNAGVAAHVRHFLPSMLVESELKEYRCTFIDGKLISCRRMNLPEWIDQAGCLGLEGDAR</sequence>
<dbReference type="PROSITE" id="PS00893">
    <property type="entry name" value="NUDIX_BOX"/>
    <property type="match status" value="1"/>
</dbReference>
<dbReference type="AlphaFoldDB" id="A0A4Q9DGH0"/>
<evidence type="ECO:0000256" key="3">
    <source>
        <dbReference type="ARBA" id="ARBA00022723"/>
    </source>
</evidence>
<feature type="domain" description="Nudix hydrolase" evidence="7">
    <location>
        <begin position="1"/>
        <end position="134"/>
    </location>
</feature>
<dbReference type="GO" id="GO:0016818">
    <property type="term" value="F:hydrolase activity, acting on acid anhydrides, in phosphorus-containing anhydrides"/>
    <property type="evidence" value="ECO:0007669"/>
    <property type="project" value="TreeGrafter"/>
</dbReference>
<dbReference type="PANTHER" id="PTHR43758:SF2">
    <property type="entry name" value="OXIDIZED PURINE NUCLEOSIDE TRIPHOSPHATE HYDROLASE"/>
    <property type="match status" value="1"/>
</dbReference>
<dbReference type="InterPro" id="IPR020084">
    <property type="entry name" value="NUDIX_hydrolase_CS"/>
</dbReference>
<evidence type="ECO:0000313" key="9">
    <source>
        <dbReference type="Proteomes" id="UP000293142"/>
    </source>
</evidence>
<comment type="caution">
    <text evidence="8">The sequence shown here is derived from an EMBL/GenBank/DDBJ whole genome shotgun (WGS) entry which is preliminary data.</text>
</comment>
<comment type="similarity">
    <text evidence="2 6">Belongs to the Nudix hydrolase family.</text>
</comment>
<gene>
    <name evidence="8" type="ORF">EYB31_30950</name>
</gene>
<dbReference type="Pfam" id="PF00293">
    <property type="entry name" value="NUDIX"/>
    <property type="match status" value="1"/>
</dbReference>
<dbReference type="GO" id="GO:0046872">
    <property type="term" value="F:metal ion binding"/>
    <property type="evidence" value="ECO:0007669"/>
    <property type="project" value="UniProtKB-KW"/>
</dbReference>
<dbReference type="InterPro" id="IPR015797">
    <property type="entry name" value="NUDIX_hydrolase-like_dom_sf"/>
</dbReference>
<evidence type="ECO:0000256" key="5">
    <source>
        <dbReference type="ARBA" id="ARBA00022842"/>
    </source>
</evidence>
<accession>A0A4Q9DGH0</accession>
<name>A0A4Q9DGH0_9BACL</name>
<dbReference type="Gene3D" id="3.90.79.10">
    <property type="entry name" value="Nucleoside Triphosphate Pyrophosphohydrolase"/>
    <property type="match status" value="1"/>
</dbReference>
<organism evidence="8 9">
    <name type="scientific">Paenibacillus thalictri</name>
    <dbReference type="NCBI Taxonomy" id="2527873"/>
    <lineage>
        <taxon>Bacteria</taxon>
        <taxon>Bacillati</taxon>
        <taxon>Bacillota</taxon>
        <taxon>Bacilli</taxon>
        <taxon>Bacillales</taxon>
        <taxon>Paenibacillaceae</taxon>
        <taxon>Paenibacillus</taxon>
    </lineage>
</organism>
<protein>
    <submittedName>
        <fullName evidence="8">8-oxo-dGTP diphosphatase</fullName>
    </submittedName>
</protein>
<dbReference type="RefSeq" id="WP_131017432.1">
    <property type="nucleotide sequence ID" value="NZ_SIRE01000027.1"/>
</dbReference>
<evidence type="ECO:0000259" key="7">
    <source>
        <dbReference type="PROSITE" id="PS51462"/>
    </source>
</evidence>
<keyword evidence="9" id="KW-1185">Reference proteome</keyword>
<dbReference type="EMBL" id="SIRE01000027">
    <property type="protein sequence ID" value="TBL71252.1"/>
    <property type="molecule type" value="Genomic_DNA"/>
</dbReference>
<dbReference type="PANTHER" id="PTHR43758">
    <property type="entry name" value="7,8-DIHYDRO-8-OXOGUANINE TRIPHOSPHATASE"/>
    <property type="match status" value="1"/>
</dbReference>
<evidence type="ECO:0000256" key="4">
    <source>
        <dbReference type="ARBA" id="ARBA00022801"/>
    </source>
</evidence>
<dbReference type="Proteomes" id="UP000293142">
    <property type="component" value="Unassembled WGS sequence"/>
</dbReference>
<evidence type="ECO:0000256" key="6">
    <source>
        <dbReference type="RuleBase" id="RU003476"/>
    </source>
</evidence>
<evidence type="ECO:0000256" key="1">
    <source>
        <dbReference type="ARBA" id="ARBA00001946"/>
    </source>
</evidence>
<evidence type="ECO:0000313" key="8">
    <source>
        <dbReference type="EMBL" id="TBL71252.1"/>
    </source>
</evidence>
<dbReference type="PROSITE" id="PS51462">
    <property type="entry name" value="NUDIX"/>
    <property type="match status" value="1"/>
</dbReference>
<proteinExistence type="inferred from homology"/>
<comment type="cofactor">
    <cofactor evidence="1">
        <name>Mg(2+)</name>
        <dbReference type="ChEBI" id="CHEBI:18420"/>
    </cofactor>
</comment>
<reference evidence="8 9" key="1">
    <citation type="submission" date="2019-02" db="EMBL/GenBank/DDBJ databases">
        <title>Paenibacillus sp. nov., isolated from surface-sterilized tissue of Thalictrum simplex L.</title>
        <authorList>
            <person name="Tuo L."/>
        </authorList>
    </citation>
    <scope>NUCLEOTIDE SEQUENCE [LARGE SCALE GENOMIC DNA]</scope>
    <source>
        <strain evidence="8 9">N2SHLJ1</strain>
    </source>
</reference>
<evidence type="ECO:0000256" key="2">
    <source>
        <dbReference type="ARBA" id="ARBA00005582"/>
    </source>
</evidence>